<reference evidence="2" key="3">
    <citation type="submission" date="2022-06" db="UniProtKB">
        <authorList>
            <consortium name="EnsemblPlants"/>
        </authorList>
    </citation>
    <scope>IDENTIFICATION</scope>
</reference>
<protein>
    <submittedName>
        <fullName evidence="2">Uncharacterized protein</fullName>
    </submittedName>
</protein>
<organism evidence="2 3">
    <name type="scientific">Triticum urartu</name>
    <name type="common">Red wild einkorn</name>
    <name type="synonym">Crithodium urartu</name>
    <dbReference type="NCBI Taxonomy" id="4572"/>
    <lineage>
        <taxon>Eukaryota</taxon>
        <taxon>Viridiplantae</taxon>
        <taxon>Streptophyta</taxon>
        <taxon>Embryophyta</taxon>
        <taxon>Tracheophyta</taxon>
        <taxon>Spermatophyta</taxon>
        <taxon>Magnoliopsida</taxon>
        <taxon>Liliopsida</taxon>
        <taxon>Poales</taxon>
        <taxon>Poaceae</taxon>
        <taxon>BOP clade</taxon>
        <taxon>Pooideae</taxon>
        <taxon>Triticodae</taxon>
        <taxon>Triticeae</taxon>
        <taxon>Triticinae</taxon>
        <taxon>Triticum</taxon>
    </lineage>
</organism>
<evidence type="ECO:0000313" key="2">
    <source>
        <dbReference type="EnsemblPlants" id="TuG1812G0500003413.01.T01"/>
    </source>
</evidence>
<keyword evidence="3" id="KW-1185">Reference proteome</keyword>
<evidence type="ECO:0000313" key="3">
    <source>
        <dbReference type="Proteomes" id="UP000015106"/>
    </source>
</evidence>
<accession>A0A8R7QEB7</accession>
<feature type="transmembrane region" description="Helical" evidence="1">
    <location>
        <begin position="59"/>
        <end position="84"/>
    </location>
</feature>
<reference evidence="3" key="1">
    <citation type="journal article" date="2013" name="Nature">
        <title>Draft genome of the wheat A-genome progenitor Triticum urartu.</title>
        <authorList>
            <person name="Ling H.Q."/>
            <person name="Zhao S."/>
            <person name="Liu D."/>
            <person name="Wang J."/>
            <person name="Sun H."/>
            <person name="Zhang C."/>
            <person name="Fan H."/>
            <person name="Li D."/>
            <person name="Dong L."/>
            <person name="Tao Y."/>
            <person name="Gao C."/>
            <person name="Wu H."/>
            <person name="Li Y."/>
            <person name="Cui Y."/>
            <person name="Guo X."/>
            <person name="Zheng S."/>
            <person name="Wang B."/>
            <person name="Yu K."/>
            <person name="Liang Q."/>
            <person name="Yang W."/>
            <person name="Lou X."/>
            <person name="Chen J."/>
            <person name="Feng M."/>
            <person name="Jian J."/>
            <person name="Zhang X."/>
            <person name="Luo G."/>
            <person name="Jiang Y."/>
            <person name="Liu J."/>
            <person name="Wang Z."/>
            <person name="Sha Y."/>
            <person name="Zhang B."/>
            <person name="Wu H."/>
            <person name="Tang D."/>
            <person name="Shen Q."/>
            <person name="Xue P."/>
            <person name="Zou S."/>
            <person name="Wang X."/>
            <person name="Liu X."/>
            <person name="Wang F."/>
            <person name="Yang Y."/>
            <person name="An X."/>
            <person name="Dong Z."/>
            <person name="Zhang K."/>
            <person name="Zhang X."/>
            <person name="Luo M.C."/>
            <person name="Dvorak J."/>
            <person name="Tong Y."/>
            <person name="Wang J."/>
            <person name="Yang H."/>
            <person name="Li Z."/>
            <person name="Wang D."/>
            <person name="Zhang A."/>
            <person name="Wang J."/>
        </authorList>
    </citation>
    <scope>NUCLEOTIDE SEQUENCE</scope>
    <source>
        <strain evidence="3">cv. G1812</strain>
    </source>
</reference>
<name>A0A8R7QEB7_TRIUA</name>
<keyword evidence="1" id="KW-0812">Transmembrane</keyword>
<reference evidence="2" key="2">
    <citation type="submission" date="2018-03" db="EMBL/GenBank/DDBJ databases">
        <title>The Triticum urartu genome reveals the dynamic nature of wheat genome evolution.</title>
        <authorList>
            <person name="Ling H."/>
            <person name="Ma B."/>
            <person name="Shi X."/>
            <person name="Liu H."/>
            <person name="Dong L."/>
            <person name="Sun H."/>
            <person name="Cao Y."/>
            <person name="Gao Q."/>
            <person name="Zheng S."/>
            <person name="Li Y."/>
            <person name="Yu Y."/>
            <person name="Du H."/>
            <person name="Qi M."/>
            <person name="Li Y."/>
            <person name="Yu H."/>
            <person name="Cui Y."/>
            <person name="Wang N."/>
            <person name="Chen C."/>
            <person name="Wu H."/>
            <person name="Zhao Y."/>
            <person name="Zhang J."/>
            <person name="Li Y."/>
            <person name="Zhou W."/>
            <person name="Zhang B."/>
            <person name="Hu W."/>
            <person name="Eijk M."/>
            <person name="Tang J."/>
            <person name="Witsenboer H."/>
            <person name="Zhao S."/>
            <person name="Li Z."/>
            <person name="Zhang A."/>
            <person name="Wang D."/>
            <person name="Liang C."/>
        </authorList>
    </citation>
    <scope>NUCLEOTIDE SEQUENCE [LARGE SCALE GENOMIC DNA]</scope>
    <source>
        <strain evidence="2">cv. G1812</strain>
    </source>
</reference>
<proteinExistence type="predicted"/>
<keyword evidence="1" id="KW-1133">Transmembrane helix</keyword>
<keyword evidence="1" id="KW-0472">Membrane</keyword>
<dbReference type="EnsemblPlants" id="TuG1812G0500003413.01.T01">
    <property type="protein sequence ID" value="TuG1812G0500003413.01.T01"/>
    <property type="gene ID" value="TuG1812G0500003413.01"/>
</dbReference>
<dbReference type="Gramene" id="TuG1812G0500003413.01.T01">
    <property type="protein sequence ID" value="TuG1812G0500003413.01.T01"/>
    <property type="gene ID" value="TuG1812G0500003413.01"/>
</dbReference>
<evidence type="ECO:0000256" key="1">
    <source>
        <dbReference type="SAM" id="Phobius"/>
    </source>
</evidence>
<dbReference type="AlphaFoldDB" id="A0A8R7QEB7"/>
<sequence length="88" mass="10063">MIFQVTVQALTSLCASHAYSVRIPHVTSCPFLFYFVDAVQPSLCFHIASYGIESVFKGFLFLILVHASTEISKYIWSILVFFLMRYNS</sequence>
<dbReference type="Proteomes" id="UP000015106">
    <property type="component" value="Chromosome 5"/>
</dbReference>